<evidence type="ECO:0000313" key="2">
    <source>
        <dbReference type="Proteomes" id="UP000046393"/>
    </source>
</evidence>
<proteinExistence type="predicted"/>
<keyword evidence="1" id="KW-1133">Transmembrane helix</keyword>
<evidence type="ECO:0000313" key="3">
    <source>
        <dbReference type="WBParaSite" id="SMUV_0000795601-mRNA-1"/>
    </source>
</evidence>
<dbReference type="AlphaFoldDB" id="A0A0N5AT18"/>
<name>A0A0N5AT18_9BILA</name>
<feature type="transmembrane region" description="Helical" evidence="1">
    <location>
        <begin position="112"/>
        <end position="138"/>
    </location>
</feature>
<keyword evidence="2" id="KW-1185">Reference proteome</keyword>
<protein>
    <submittedName>
        <fullName evidence="3">Transmembrane protein</fullName>
    </submittedName>
</protein>
<keyword evidence="1" id="KW-0812">Transmembrane</keyword>
<accession>A0A0N5AT18</accession>
<reference evidence="3" key="1">
    <citation type="submission" date="2017-02" db="UniProtKB">
        <authorList>
            <consortium name="WormBaseParasite"/>
        </authorList>
    </citation>
    <scope>IDENTIFICATION</scope>
</reference>
<dbReference type="WBParaSite" id="SMUV_0000795601-mRNA-1">
    <property type="protein sequence ID" value="SMUV_0000795601-mRNA-1"/>
    <property type="gene ID" value="SMUV_0000795601"/>
</dbReference>
<dbReference type="Proteomes" id="UP000046393">
    <property type="component" value="Unplaced"/>
</dbReference>
<evidence type="ECO:0000256" key="1">
    <source>
        <dbReference type="SAM" id="Phobius"/>
    </source>
</evidence>
<organism evidence="2 3">
    <name type="scientific">Syphacia muris</name>
    <dbReference type="NCBI Taxonomy" id="451379"/>
    <lineage>
        <taxon>Eukaryota</taxon>
        <taxon>Metazoa</taxon>
        <taxon>Ecdysozoa</taxon>
        <taxon>Nematoda</taxon>
        <taxon>Chromadorea</taxon>
        <taxon>Rhabditida</taxon>
        <taxon>Spirurina</taxon>
        <taxon>Oxyuridomorpha</taxon>
        <taxon>Oxyuroidea</taxon>
        <taxon>Oxyuridae</taxon>
        <taxon>Syphacia</taxon>
    </lineage>
</organism>
<keyword evidence="1" id="KW-0472">Membrane</keyword>
<sequence length="141" mass="15882">MNSDNSGYKDNVYGLLQFRRVLCVRQINYTLCFNVTDQAGRPAVYQSFPLIEAENLNSADLAVFVKSIESAKFNSNRLAQVSLMSSKAQVSVDSESAYRKWRFSPLTNCQSAMFIGVIVAYSTLYLFFASHNYLIFLIMAG</sequence>